<dbReference type="GO" id="GO:0032993">
    <property type="term" value="C:protein-DNA complex"/>
    <property type="evidence" value="ECO:0007669"/>
    <property type="project" value="TreeGrafter"/>
</dbReference>
<proteinExistence type="inferred from homology"/>
<evidence type="ECO:0000256" key="4">
    <source>
        <dbReference type="ARBA" id="ARBA00023163"/>
    </source>
</evidence>
<keyword evidence="7" id="KW-1185">Reference proteome</keyword>
<evidence type="ECO:0000256" key="3">
    <source>
        <dbReference type="ARBA" id="ARBA00023125"/>
    </source>
</evidence>
<name>A0A4D7BBC5_9HYPH</name>
<dbReference type="GO" id="GO:0003700">
    <property type="term" value="F:DNA-binding transcription factor activity"/>
    <property type="evidence" value="ECO:0007669"/>
    <property type="project" value="InterPro"/>
</dbReference>
<dbReference type="AlphaFoldDB" id="A0A4D7BBC5"/>
<feature type="domain" description="HTH lysR-type" evidence="5">
    <location>
        <begin position="36"/>
        <end position="63"/>
    </location>
</feature>
<dbReference type="SUPFAM" id="SSF53850">
    <property type="entry name" value="Periplasmic binding protein-like II"/>
    <property type="match status" value="1"/>
</dbReference>
<dbReference type="InterPro" id="IPR036390">
    <property type="entry name" value="WH_DNA-bd_sf"/>
</dbReference>
<dbReference type="Gene3D" id="3.40.190.10">
    <property type="entry name" value="Periplasmic binding protein-like II"/>
    <property type="match status" value="2"/>
</dbReference>
<dbReference type="InterPro" id="IPR000847">
    <property type="entry name" value="LysR_HTH_N"/>
</dbReference>
<gene>
    <name evidence="6" type="ORF">E8M01_14875</name>
</gene>
<comment type="similarity">
    <text evidence="1">Belongs to the LysR transcriptional regulatory family.</text>
</comment>
<dbReference type="Gene3D" id="1.10.10.10">
    <property type="entry name" value="Winged helix-like DNA-binding domain superfamily/Winged helix DNA-binding domain"/>
    <property type="match status" value="1"/>
</dbReference>
<dbReference type="Pfam" id="PF00126">
    <property type="entry name" value="HTH_1"/>
    <property type="match status" value="1"/>
</dbReference>
<organism evidence="6 7">
    <name type="scientific">Phreatobacter stygius</name>
    <dbReference type="NCBI Taxonomy" id="1940610"/>
    <lineage>
        <taxon>Bacteria</taxon>
        <taxon>Pseudomonadati</taxon>
        <taxon>Pseudomonadota</taxon>
        <taxon>Alphaproteobacteria</taxon>
        <taxon>Hyphomicrobiales</taxon>
        <taxon>Phreatobacteraceae</taxon>
        <taxon>Phreatobacter</taxon>
    </lineage>
</organism>
<evidence type="ECO:0000259" key="5">
    <source>
        <dbReference type="PROSITE" id="PS50931"/>
    </source>
</evidence>
<dbReference type="PANTHER" id="PTHR30346">
    <property type="entry name" value="TRANSCRIPTIONAL DUAL REGULATOR HCAR-RELATED"/>
    <property type="match status" value="1"/>
</dbReference>
<dbReference type="InterPro" id="IPR005119">
    <property type="entry name" value="LysR_subst-bd"/>
</dbReference>
<reference evidence="6 7" key="1">
    <citation type="submission" date="2019-04" db="EMBL/GenBank/DDBJ databases">
        <title>Phreatobacter aquaticus sp. nov.</title>
        <authorList>
            <person name="Choi A."/>
        </authorList>
    </citation>
    <scope>NUCLEOTIDE SEQUENCE [LARGE SCALE GENOMIC DNA]</scope>
    <source>
        <strain evidence="6 7">KCTC 52518</strain>
    </source>
</reference>
<evidence type="ECO:0000256" key="1">
    <source>
        <dbReference type="ARBA" id="ARBA00009437"/>
    </source>
</evidence>
<keyword evidence="2" id="KW-0805">Transcription regulation</keyword>
<dbReference type="SUPFAM" id="SSF46785">
    <property type="entry name" value="Winged helix' DNA-binding domain"/>
    <property type="match status" value="1"/>
</dbReference>
<keyword evidence="3" id="KW-0238">DNA-binding</keyword>
<protein>
    <submittedName>
        <fullName evidence="6">LysR family transcriptional regulator</fullName>
    </submittedName>
</protein>
<dbReference type="Proteomes" id="UP000298781">
    <property type="component" value="Chromosome"/>
</dbReference>
<accession>A0A4D7BBC5</accession>
<evidence type="ECO:0000313" key="6">
    <source>
        <dbReference type="EMBL" id="QCI65377.1"/>
    </source>
</evidence>
<dbReference type="PROSITE" id="PS50931">
    <property type="entry name" value="HTH_LYSR"/>
    <property type="match status" value="1"/>
</dbReference>
<dbReference type="GO" id="GO:0003677">
    <property type="term" value="F:DNA binding"/>
    <property type="evidence" value="ECO:0007669"/>
    <property type="project" value="UniProtKB-KW"/>
</dbReference>
<dbReference type="EMBL" id="CP039690">
    <property type="protein sequence ID" value="QCI65377.1"/>
    <property type="molecule type" value="Genomic_DNA"/>
</dbReference>
<dbReference type="CDD" id="cd08414">
    <property type="entry name" value="PBP2_LTTR_aromatics_like"/>
    <property type="match status" value="1"/>
</dbReference>
<dbReference type="KEGG" id="pstg:E8M01_14875"/>
<evidence type="ECO:0000256" key="2">
    <source>
        <dbReference type="ARBA" id="ARBA00023015"/>
    </source>
</evidence>
<keyword evidence="4" id="KW-0804">Transcription</keyword>
<sequence length="300" mass="31090">MGGAMDYDTFRLAVALADTGDLGKAGARAGGIGKRTVTARIAQLERRIGALLFDHSGKTVRLTPAGEAFVGEARLALAASERAERLARAVAGRPDTIAIGVAAGALFGPLRDIAEDPAWAEAGLAPEIHDLQAADQLQALADGRLVLGFLSPPFAATPRLEHRIVAASKWSAAVPQADAHLRKTVSLANLARKPLVMLDRALAPLVHDGLIGAFRATGADPHVAQSAREWPSVLAMVALGLGSALVPSVIAKRLTVDGATILPLAEAADLPPWTTACAWMPQPPGSRAAEAIALVKKRLG</sequence>
<evidence type="ECO:0000313" key="7">
    <source>
        <dbReference type="Proteomes" id="UP000298781"/>
    </source>
</evidence>
<dbReference type="InterPro" id="IPR036388">
    <property type="entry name" value="WH-like_DNA-bd_sf"/>
</dbReference>
<dbReference type="Pfam" id="PF03466">
    <property type="entry name" value="LysR_substrate"/>
    <property type="match status" value="1"/>
</dbReference>
<dbReference type="PANTHER" id="PTHR30346:SF17">
    <property type="entry name" value="LYSR FAMILY TRANSCRIPTIONAL REGULATOR"/>
    <property type="match status" value="1"/>
</dbReference>
<dbReference type="OrthoDB" id="9803735at2"/>